<dbReference type="PANTHER" id="PTHR11319:SF35">
    <property type="entry name" value="OUTER MEMBRANE PROTEIN PMPC-RELATED"/>
    <property type="match status" value="1"/>
</dbReference>
<feature type="compositionally biased region" description="Low complexity" evidence="1">
    <location>
        <begin position="758"/>
        <end position="770"/>
    </location>
</feature>
<name>C1MJZ6_MICPC</name>
<keyword evidence="2" id="KW-1133">Transmembrane helix</keyword>
<protein>
    <submittedName>
        <fullName evidence="3">Predicted protein</fullName>
    </submittedName>
</protein>
<dbReference type="PANTHER" id="PTHR11319">
    <property type="entry name" value="G PROTEIN-COUPLED RECEPTOR-RELATED"/>
    <property type="match status" value="1"/>
</dbReference>
<keyword evidence="4" id="KW-1185">Reference proteome</keyword>
<keyword evidence="2" id="KW-0812">Transmembrane</keyword>
<evidence type="ECO:0000313" key="3">
    <source>
        <dbReference type="EMBL" id="EEH59676.1"/>
    </source>
</evidence>
<proteinExistence type="predicted"/>
<gene>
    <name evidence="3" type="ORF">MICPUCDRAFT_64134</name>
</gene>
<dbReference type="EMBL" id="GG663736">
    <property type="protein sequence ID" value="EEH59676.1"/>
    <property type="molecule type" value="Genomic_DNA"/>
</dbReference>
<dbReference type="SUPFAM" id="SSF51126">
    <property type="entry name" value="Pectin lyase-like"/>
    <property type="match status" value="1"/>
</dbReference>
<feature type="region of interest" description="Disordered" evidence="1">
    <location>
        <begin position="758"/>
        <end position="789"/>
    </location>
</feature>
<sequence>MMSFDGTNITNCTADALGGGVALDVNATAGMTSTRIHECEARQGGGIFSSGAGVFLGWGSEVKLNSCTTGGGGVTVTKGNVVLENAALDNNTATNGGGLVVSGLGRAHIANSRIRRNYARHSGGGANFDAPYVNSGSGSGSIVLDASMTYLIETNALIAGAASNLSGIVGGSAREIVNSTIDDNTADVGGGGVFWSHLNRNGTKVLCQNCVFSGNRAMYGKKYATEMVLWDSVPMAQANSTLAAMSQTSANEIANTGSVSKATLRRALDRVLKPFRSPPGEIIDTFDVIVIDGEGQRSVTSGEQFRIVFTSKASEIALIDGTNDLTHSAKVPGSAVFSDLKLGMGISGMFTLVATGTYLRYSPNTTTYTVKETVDRPIESLPCKYGSYYDQGGLTCKICVKGFINFDPQAKFCDSCLLKKGLVCFGGAEYEIEDGYWVSPGAANCTSFECFSSRIYACGRADACTTGVHVGTQSSWVQGSWRNGSSPGSVSQMTFCKEGYLSTAVFCGGGVVSKCARFYNVDTGTGECVRCPSRAGIVARFMIFSVLGLFILSLLFRFLYKTFGIKSMNDPFNDTGVDEEKLPGAGAGGDKNSAAKITILTPEERDLRERKRIEMEQELRDAKKSRAVISILTGWIQIMGQMGTMADDSLSPSALKHVTDGLSYLNVDIVALVSFKCMVDEFSYTETSTDGDGSSMFGYWWGLSGSPACFPSFIPCVFVRSITIQYQSVCSVGRYRDAVAVCRVLFFYSSLFSLNLAPARPSRAPSPSRSTIDDRRGLAPNPPGGSSSR</sequence>
<evidence type="ECO:0000256" key="2">
    <source>
        <dbReference type="SAM" id="Phobius"/>
    </source>
</evidence>
<reference evidence="3 4" key="1">
    <citation type="journal article" date="2009" name="Science">
        <title>Green evolution and dynamic adaptations revealed by genomes of the marine picoeukaryotes Micromonas.</title>
        <authorList>
            <person name="Worden A.Z."/>
            <person name="Lee J.H."/>
            <person name="Mock T."/>
            <person name="Rouze P."/>
            <person name="Simmons M.P."/>
            <person name="Aerts A.L."/>
            <person name="Allen A.E."/>
            <person name="Cuvelier M.L."/>
            <person name="Derelle E."/>
            <person name="Everett M.V."/>
            <person name="Foulon E."/>
            <person name="Grimwood J."/>
            <person name="Gundlach H."/>
            <person name="Henrissat B."/>
            <person name="Napoli C."/>
            <person name="McDonald S.M."/>
            <person name="Parker M.S."/>
            <person name="Rombauts S."/>
            <person name="Salamov A."/>
            <person name="Von Dassow P."/>
            <person name="Badger J.H."/>
            <person name="Coutinho P.M."/>
            <person name="Demir E."/>
            <person name="Dubchak I."/>
            <person name="Gentemann C."/>
            <person name="Eikrem W."/>
            <person name="Gready J.E."/>
            <person name="John U."/>
            <person name="Lanier W."/>
            <person name="Lindquist E.A."/>
            <person name="Lucas S."/>
            <person name="Mayer K.F."/>
            <person name="Moreau H."/>
            <person name="Not F."/>
            <person name="Otillar R."/>
            <person name="Panaud O."/>
            <person name="Pangilinan J."/>
            <person name="Paulsen I."/>
            <person name="Piegu B."/>
            <person name="Poliakov A."/>
            <person name="Robbens S."/>
            <person name="Schmutz J."/>
            <person name="Toulza E."/>
            <person name="Wyss T."/>
            <person name="Zelensky A."/>
            <person name="Zhou K."/>
            <person name="Armbrust E.V."/>
            <person name="Bhattacharya D."/>
            <person name="Goodenough U.W."/>
            <person name="Van de Peer Y."/>
            <person name="Grigoriev I.V."/>
        </authorList>
    </citation>
    <scope>NUCLEOTIDE SEQUENCE [LARGE SCALE GENOMIC DNA]</scope>
    <source>
        <strain evidence="3 4">CCMP1545</strain>
    </source>
</reference>
<evidence type="ECO:0000256" key="1">
    <source>
        <dbReference type="SAM" id="MobiDB-lite"/>
    </source>
</evidence>
<keyword evidence="2" id="KW-0472">Membrane</keyword>
<feature type="transmembrane region" description="Helical" evidence="2">
    <location>
        <begin position="537"/>
        <end position="560"/>
    </location>
</feature>
<dbReference type="Proteomes" id="UP000001876">
    <property type="component" value="Unassembled WGS sequence"/>
</dbReference>
<dbReference type="GeneID" id="9681656"/>
<dbReference type="RefSeq" id="XP_003056300.1">
    <property type="nucleotide sequence ID" value="XM_003056254.1"/>
</dbReference>
<accession>C1MJZ6</accession>
<evidence type="ECO:0000313" key="4">
    <source>
        <dbReference type="Proteomes" id="UP000001876"/>
    </source>
</evidence>
<organism evidence="4">
    <name type="scientific">Micromonas pusilla (strain CCMP1545)</name>
    <name type="common">Picoplanktonic green alga</name>
    <dbReference type="NCBI Taxonomy" id="564608"/>
    <lineage>
        <taxon>Eukaryota</taxon>
        <taxon>Viridiplantae</taxon>
        <taxon>Chlorophyta</taxon>
        <taxon>Mamiellophyceae</taxon>
        <taxon>Mamiellales</taxon>
        <taxon>Mamiellaceae</taxon>
        <taxon>Micromonas</taxon>
    </lineage>
</organism>
<dbReference type="InterPro" id="IPR011050">
    <property type="entry name" value="Pectin_lyase_fold/virulence"/>
</dbReference>
<dbReference type="KEGG" id="mpp:MICPUCDRAFT_64134"/>
<dbReference type="AlphaFoldDB" id="C1MJZ6"/>